<proteinExistence type="predicted"/>
<keyword evidence="2" id="KW-1185">Reference proteome</keyword>
<dbReference type="EMBL" id="FUIG01000053">
    <property type="protein sequence ID" value="SJM34453.1"/>
    <property type="molecule type" value="Genomic_DNA"/>
</dbReference>
<reference evidence="2" key="1">
    <citation type="submission" date="2016-12" db="EMBL/GenBank/DDBJ databases">
        <authorList>
            <person name="Brunel B."/>
        </authorList>
    </citation>
    <scope>NUCLEOTIDE SEQUENCE [LARGE SCALE GENOMIC DNA]</scope>
</reference>
<evidence type="ECO:0000313" key="2">
    <source>
        <dbReference type="Proteomes" id="UP000245698"/>
    </source>
</evidence>
<gene>
    <name evidence="1" type="ORF">BQ8482_440007</name>
</gene>
<protein>
    <submittedName>
        <fullName evidence="1">Uncharacterized protein</fullName>
    </submittedName>
</protein>
<accession>A0A2P9ATG1</accession>
<name>A0A2P9ATG1_9HYPH</name>
<dbReference type="Proteomes" id="UP000245698">
    <property type="component" value="Unassembled WGS sequence"/>
</dbReference>
<organism evidence="1 2">
    <name type="scientific">Mesorhizobium delmotii</name>
    <dbReference type="NCBI Taxonomy" id="1631247"/>
    <lineage>
        <taxon>Bacteria</taxon>
        <taxon>Pseudomonadati</taxon>
        <taxon>Pseudomonadota</taxon>
        <taxon>Alphaproteobacteria</taxon>
        <taxon>Hyphomicrobiales</taxon>
        <taxon>Phyllobacteriaceae</taxon>
        <taxon>Mesorhizobium</taxon>
    </lineage>
</organism>
<evidence type="ECO:0000313" key="1">
    <source>
        <dbReference type="EMBL" id="SJM34453.1"/>
    </source>
</evidence>
<sequence>MRTGRSWTLAAKAGLIPSAKWDRHLRYWAEWQLPEPHSAETCTTSKAEPLGDLSAKYARHSVAPWVRRRR</sequence>
<dbReference type="AlphaFoldDB" id="A0A2P9ATG1"/>